<dbReference type="PANTHER" id="PTHR47892">
    <property type="entry name" value="UNIVERSAL STRESS PROTEIN E"/>
    <property type="match status" value="1"/>
</dbReference>
<feature type="domain" description="UspA" evidence="5">
    <location>
        <begin position="61"/>
        <end position="157"/>
    </location>
</feature>
<keyword evidence="3" id="KW-0963">Cytoplasm</keyword>
<sequence length="159" mass="18102">KSTRKHNLLRRLLLGNSDWQLIRHCPQPLWLVHHDAWRGQRLCAALDPLHASDKPAALDHRLIAAARQLEASLGLRADYLHTHAAMPRSLLFDAEMLAGYERFVLQHEERHRQAFDDLLAAYPEIAAERRHLLAGYAEQAIPDFVRANDIDLLLMGAVA</sequence>
<dbReference type="PANTHER" id="PTHR47892:SF1">
    <property type="entry name" value="UNIVERSAL STRESS PROTEIN E"/>
    <property type="match status" value="1"/>
</dbReference>
<dbReference type="GO" id="GO:0005737">
    <property type="term" value="C:cytoplasm"/>
    <property type="evidence" value="ECO:0007669"/>
    <property type="project" value="UniProtKB-SubCell"/>
</dbReference>
<name>A0A5A9YWG3_9RHOB</name>
<dbReference type="Proteomes" id="UP000325291">
    <property type="component" value="Unassembled WGS sequence"/>
</dbReference>
<keyword evidence="7" id="KW-1185">Reference proteome</keyword>
<comment type="similarity">
    <text evidence="2">Belongs to the universal stress protein A family.</text>
</comment>
<comment type="caution">
    <text evidence="6">The sequence shown here is derived from an EMBL/GenBank/DDBJ whole genome shotgun (WGS) entry which is preliminary data.</text>
</comment>
<feature type="non-terminal residue" evidence="6">
    <location>
        <position position="159"/>
    </location>
</feature>
<organism evidence="6 7">
    <name type="scientific">Aquicoccus porphyridii</name>
    <dbReference type="NCBI Taxonomy" id="1852029"/>
    <lineage>
        <taxon>Bacteria</taxon>
        <taxon>Pseudomonadati</taxon>
        <taxon>Pseudomonadota</taxon>
        <taxon>Alphaproteobacteria</taxon>
        <taxon>Rhodobacterales</taxon>
        <taxon>Paracoccaceae</taxon>
        <taxon>Aquicoccus</taxon>
    </lineage>
</organism>
<evidence type="ECO:0000313" key="7">
    <source>
        <dbReference type="Proteomes" id="UP000325291"/>
    </source>
</evidence>
<reference evidence="6 7" key="1">
    <citation type="submission" date="2019-07" db="EMBL/GenBank/DDBJ databases">
        <title>Aquicoccus porphyridii gen. nov., sp. nov., isolated from a small marine red alga, Porphyridium marinum.</title>
        <authorList>
            <person name="Liu L."/>
        </authorList>
    </citation>
    <scope>NUCLEOTIDE SEQUENCE [LARGE SCALE GENOMIC DNA]</scope>
    <source>
        <strain evidence="6 7">L1 8-17</strain>
    </source>
</reference>
<evidence type="ECO:0000256" key="3">
    <source>
        <dbReference type="ARBA" id="ARBA00022490"/>
    </source>
</evidence>
<dbReference type="EMBL" id="VINQ01000113">
    <property type="protein sequence ID" value="KAA0909313.1"/>
    <property type="molecule type" value="Genomic_DNA"/>
</dbReference>
<evidence type="ECO:0000256" key="1">
    <source>
        <dbReference type="ARBA" id="ARBA00004496"/>
    </source>
</evidence>
<dbReference type="RefSeq" id="WP_188078406.1">
    <property type="nucleotide sequence ID" value="NZ_VINQ01000113.1"/>
</dbReference>
<gene>
    <name evidence="6" type="ORF">FLO80_22000</name>
</gene>
<dbReference type="SUPFAM" id="SSF52402">
    <property type="entry name" value="Adenine nucleotide alpha hydrolases-like"/>
    <property type="match status" value="2"/>
</dbReference>
<comment type="subcellular location">
    <subcellularLocation>
        <location evidence="1">Cytoplasm</location>
    </subcellularLocation>
</comment>
<protein>
    <submittedName>
        <fullName evidence="6">Universal stress protein UspA</fullName>
    </submittedName>
</protein>
<feature type="non-terminal residue" evidence="6">
    <location>
        <position position="1"/>
    </location>
</feature>
<evidence type="ECO:0000256" key="2">
    <source>
        <dbReference type="ARBA" id="ARBA00008791"/>
    </source>
</evidence>
<evidence type="ECO:0000259" key="5">
    <source>
        <dbReference type="Pfam" id="PF00582"/>
    </source>
</evidence>
<accession>A0A5A9YWG3</accession>
<comment type="function">
    <text evidence="4">Required for resistance to DNA-damaging agents.</text>
</comment>
<dbReference type="Pfam" id="PF00582">
    <property type="entry name" value="Usp"/>
    <property type="match status" value="1"/>
</dbReference>
<dbReference type="Gene3D" id="3.40.50.12370">
    <property type="match status" value="1"/>
</dbReference>
<evidence type="ECO:0000313" key="6">
    <source>
        <dbReference type="EMBL" id="KAA0909313.1"/>
    </source>
</evidence>
<proteinExistence type="inferred from homology"/>
<evidence type="ECO:0000256" key="4">
    <source>
        <dbReference type="ARBA" id="ARBA00037131"/>
    </source>
</evidence>
<dbReference type="AlphaFoldDB" id="A0A5A9YWG3"/>
<dbReference type="InterPro" id="IPR006016">
    <property type="entry name" value="UspA"/>
</dbReference>